<name>A0A9P0F1Y4_BEMTA</name>
<dbReference type="EMBL" id="OU963863">
    <property type="protein sequence ID" value="CAH0385490.1"/>
    <property type="molecule type" value="Genomic_DNA"/>
</dbReference>
<evidence type="ECO:0000256" key="2">
    <source>
        <dbReference type="SAM" id="Phobius"/>
    </source>
</evidence>
<proteinExistence type="predicted"/>
<keyword evidence="2" id="KW-0472">Membrane</keyword>
<feature type="region of interest" description="Disordered" evidence="1">
    <location>
        <begin position="154"/>
        <end position="174"/>
    </location>
</feature>
<dbReference type="KEGG" id="btab:109039637"/>
<dbReference type="AlphaFoldDB" id="A0A9P0F1Y4"/>
<keyword evidence="2" id="KW-1133">Transmembrane helix</keyword>
<feature type="compositionally biased region" description="Basic and acidic residues" evidence="1">
    <location>
        <begin position="157"/>
        <end position="174"/>
    </location>
</feature>
<dbReference type="Proteomes" id="UP001152759">
    <property type="component" value="Chromosome 2"/>
</dbReference>
<evidence type="ECO:0000256" key="1">
    <source>
        <dbReference type="SAM" id="MobiDB-lite"/>
    </source>
</evidence>
<reference evidence="3" key="1">
    <citation type="submission" date="2021-12" db="EMBL/GenBank/DDBJ databases">
        <authorList>
            <person name="King R."/>
        </authorList>
    </citation>
    <scope>NUCLEOTIDE SEQUENCE</scope>
</reference>
<organism evidence="3 4">
    <name type="scientific">Bemisia tabaci</name>
    <name type="common">Sweetpotato whitefly</name>
    <name type="synonym">Aleurodes tabaci</name>
    <dbReference type="NCBI Taxonomy" id="7038"/>
    <lineage>
        <taxon>Eukaryota</taxon>
        <taxon>Metazoa</taxon>
        <taxon>Ecdysozoa</taxon>
        <taxon>Arthropoda</taxon>
        <taxon>Hexapoda</taxon>
        <taxon>Insecta</taxon>
        <taxon>Pterygota</taxon>
        <taxon>Neoptera</taxon>
        <taxon>Paraneoptera</taxon>
        <taxon>Hemiptera</taxon>
        <taxon>Sternorrhyncha</taxon>
        <taxon>Aleyrodoidea</taxon>
        <taxon>Aleyrodidae</taxon>
        <taxon>Aleyrodinae</taxon>
        <taxon>Bemisia</taxon>
    </lineage>
</organism>
<accession>A0A9P0F1Y4</accession>
<protein>
    <recommendedName>
        <fullName evidence="5">Allatotropin</fullName>
    </recommendedName>
</protein>
<sequence>MVRPMLRLSAHLVWVWVWVWVAMLIGASLVEEAEAQAQRSISMRSYYRGGGGKTPARTIRGFKQAALSTARGFGKRDSPLTLPLAVPMARDDLEMAASQLQLNNRDSLPLEWVLEGMQSNPVLARLFFQRLIELNHDATAAAELSSNEALSPLYIAEKSKDDPPQRQDPDDVIM</sequence>
<keyword evidence="2" id="KW-0812">Transmembrane</keyword>
<evidence type="ECO:0000313" key="4">
    <source>
        <dbReference type="Proteomes" id="UP001152759"/>
    </source>
</evidence>
<evidence type="ECO:0000313" key="3">
    <source>
        <dbReference type="EMBL" id="CAH0385490.1"/>
    </source>
</evidence>
<evidence type="ECO:0008006" key="5">
    <source>
        <dbReference type="Google" id="ProtNLM"/>
    </source>
</evidence>
<gene>
    <name evidence="3" type="ORF">BEMITA_LOCUS4713</name>
</gene>
<keyword evidence="4" id="KW-1185">Reference proteome</keyword>
<feature type="transmembrane region" description="Helical" evidence="2">
    <location>
        <begin position="12"/>
        <end position="30"/>
    </location>
</feature>